<reference evidence="1 2" key="1">
    <citation type="submission" date="2019-08" db="EMBL/GenBank/DDBJ databases">
        <authorList>
            <person name="Peeters C."/>
        </authorList>
    </citation>
    <scope>NUCLEOTIDE SEQUENCE [LARGE SCALE GENOMIC DNA]</scope>
    <source>
        <strain evidence="1 2">LMG 31114</strain>
    </source>
</reference>
<dbReference type="EMBL" id="CABPSK010000004">
    <property type="protein sequence ID" value="VVE37224.1"/>
    <property type="molecule type" value="Genomic_DNA"/>
</dbReference>
<name>A0A5E4XLQ6_9BURK</name>
<dbReference type="GeneID" id="300405964"/>
<evidence type="ECO:0000313" key="2">
    <source>
        <dbReference type="Proteomes" id="UP000366945"/>
    </source>
</evidence>
<dbReference type="RefSeq" id="WP_150681216.1">
    <property type="nucleotide sequence ID" value="NZ_CABPSK010000004.1"/>
</dbReference>
<gene>
    <name evidence="1" type="ORF">PPN31114_03969</name>
</gene>
<keyword evidence="2" id="KW-1185">Reference proteome</keyword>
<dbReference type="Proteomes" id="UP000366945">
    <property type="component" value="Unassembled WGS sequence"/>
</dbReference>
<sequence length="79" mass="9011">MKPAIRLEYLHHQCQRLIYEDEFGIVEGVVEYGVDGGLLLWEGDFHCSAERRARLIAEAEEYMAAKGGRCTVLRGKSRI</sequence>
<organism evidence="1 2">
    <name type="scientific">Pandoraea pneumonica</name>
    <dbReference type="NCBI Taxonomy" id="2508299"/>
    <lineage>
        <taxon>Bacteria</taxon>
        <taxon>Pseudomonadati</taxon>
        <taxon>Pseudomonadota</taxon>
        <taxon>Betaproteobacteria</taxon>
        <taxon>Burkholderiales</taxon>
        <taxon>Burkholderiaceae</taxon>
        <taxon>Pandoraea</taxon>
    </lineage>
</organism>
<protein>
    <submittedName>
        <fullName evidence="1">Uncharacterized protein</fullName>
    </submittedName>
</protein>
<proteinExistence type="predicted"/>
<evidence type="ECO:0000313" key="1">
    <source>
        <dbReference type="EMBL" id="VVE37224.1"/>
    </source>
</evidence>
<dbReference type="AlphaFoldDB" id="A0A5E4XLQ6"/>
<accession>A0A5E4XLQ6</accession>